<feature type="region of interest" description="Disordered" evidence="1">
    <location>
        <begin position="1"/>
        <end position="31"/>
    </location>
</feature>
<name>A0A0A9B3I4_ARUDO</name>
<sequence length="31" mass="3497">MEAERELLHTRGAEGDELQEQGDGALVTERR</sequence>
<protein>
    <submittedName>
        <fullName evidence="2">Uncharacterized protein</fullName>
    </submittedName>
</protein>
<reference evidence="2" key="2">
    <citation type="journal article" date="2015" name="Data Brief">
        <title>Shoot transcriptome of the giant reed, Arundo donax.</title>
        <authorList>
            <person name="Barrero R.A."/>
            <person name="Guerrero F.D."/>
            <person name="Moolhuijzen P."/>
            <person name="Goolsby J.A."/>
            <person name="Tidwell J."/>
            <person name="Bellgard S.E."/>
            <person name="Bellgard M.I."/>
        </authorList>
    </citation>
    <scope>NUCLEOTIDE SEQUENCE</scope>
    <source>
        <tissue evidence="2">Shoot tissue taken approximately 20 cm above the soil surface</tissue>
    </source>
</reference>
<evidence type="ECO:0000256" key="1">
    <source>
        <dbReference type="SAM" id="MobiDB-lite"/>
    </source>
</evidence>
<dbReference type="EMBL" id="GBRH01241212">
    <property type="protein sequence ID" value="JAD56683.1"/>
    <property type="molecule type" value="Transcribed_RNA"/>
</dbReference>
<reference evidence="2" key="1">
    <citation type="submission" date="2014-09" db="EMBL/GenBank/DDBJ databases">
        <authorList>
            <person name="Magalhaes I.L.F."/>
            <person name="Oliveira U."/>
            <person name="Santos F.R."/>
            <person name="Vidigal T.H.D.A."/>
            <person name="Brescovit A.D."/>
            <person name="Santos A.J."/>
        </authorList>
    </citation>
    <scope>NUCLEOTIDE SEQUENCE</scope>
    <source>
        <tissue evidence="2">Shoot tissue taken approximately 20 cm above the soil surface</tissue>
    </source>
</reference>
<feature type="compositionally biased region" description="Basic and acidic residues" evidence="1">
    <location>
        <begin position="1"/>
        <end position="14"/>
    </location>
</feature>
<evidence type="ECO:0000313" key="2">
    <source>
        <dbReference type="EMBL" id="JAD56683.1"/>
    </source>
</evidence>
<dbReference type="AlphaFoldDB" id="A0A0A9B3I4"/>
<proteinExistence type="predicted"/>
<accession>A0A0A9B3I4</accession>
<organism evidence="2">
    <name type="scientific">Arundo donax</name>
    <name type="common">Giant reed</name>
    <name type="synonym">Donax arundinaceus</name>
    <dbReference type="NCBI Taxonomy" id="35708"/>
    <lineage>
        <taxon>Eukaryota</taxon>
        <taxon>Viridiplantae</taxon>
        <taxon>Streptophyta</taxon>
        <taxon>Embryophyta</taxon>
        <taxon>Tracheophyta</taxon>
        <taxon>Spermatophyta</taxon>
        <taxon>Magnoliopsida</taxon>
        <taxon>Liliopsida</taxon>
        <taxon>Poales</taxon>
        <taxon>Poaceae</taxon>
        <taxon>PACMAD clade</taxon>
        <taxon>Arundinoideae</taxon>
        <taxon>Arundineae</taxon>
        <taxon>Arundo</taxon>
    </lineage>
</organism>